<reference evidence="5 6" key="1">
    <citation type="journal article" date="2015" name="Int. J. Syst. Evol. Microbiol.">
        <title>Youhaiella tibetensis gen. nov., sp. nov., isolated from subsurface sediment.</title>
        <authorList>
            <person name="Wang Y.X."/>
            <person name="Huang F.Q."/>
            <person name="Nogi Y."/>
            <person name="Pang S.J."/>
            <person name="Wang P.K."/>
            <person name="Lv J."/>
        </authorList>
    </citation>
    <scope>NUCLEOTIDE SEQUENCE [LARGE SCALE GENOMIC DNA]</scope>
    <source>
        <strain evidence="6">fig4</strain>
    </source>
</reference>
<proteinExistence type="inferred from homology"/>
<dbReference type="FunFam" id="2.70.98.30:FF:000010">
    <property type="entry name" value="Cytosolic alpha-mannosidase"/>
    <property type="match status" value="1"/>
</dbReference>
<dbReference type="PANTHER" id="PTHR46017">
    <property type="entry name" value="ALPHA-MANNOSIDASE 2C1"/>
    <property type="match status" value="1"/>
</dbReference>
<dbReference type="FunFam" id="3.20.110.10:FF:000002">
    <property type="entry name" value="alpha-mannosidase 2C1 isoform X1"/>
    <property type="match status" value="1"/>
</dbReference>
<dbReference type="InterPro" id="IPR015341">
    <property type="entry name" value="Glyco_hydro_38_cen"/>
</dbReference>
<dbReference type="GO" id="GO:0009313">
    <property type="term" value="P:oligosaccharide catabolic process"/>
    <property type="evidence" value="ECO:0007669"/>
    <property type="project" value="TreeGrafter"/>
</dbReference>
<evidence type="ECO:0000313" key="5">
    <source>
        <dbReference type="EMBL" id="QEE20762.1"/>
    </source>
</evidence>
<gene>
    <name evidence="5" type="ORF">FNA67_11515</name>
</gene>
<dbReference type="Gene3D" id="1.20.1270.50">
    <property type="entry name" value="Glycoside hydrolase family 38, central domain"/>
    <property type="match status" value="1"/>
</dbReference>
<dbReference type="InterPro" id="IPR041147">
    <property type="entry name" value="GH38_C"/>
</dbReference>
<protein>
    <submittedName>
        <fullName evidence="5">Alpha-mannosidase</fullName>
    </submittedName>
</protein>
<keyword evidence="3" id="KW-0378">Hydrolase</keyword>
<comment type="similarity">
    <text evidence="1">Belongs to the glycosyl hydrolase 38 family.</text>
</comment>
<dbReference type="CDD" id="cd10789">
    <property type="entry name" value="GH38N_AMII_ER_cytosolic"/>
    <property type="match status" value="1"/>
</dbReference>
<sequence length="1008" mass="111777">MSLTSAQRLDRLKTRLAELPMWRERAALPIEKWTFDGQPLALGEGWPHRNGPVALTASAQVPAVWPLEETILRLDVGGESLLSLTFAGGRTVRYGLDPYHREFKVEGREVAIETQSVPRLPFGEPVRHPVLNEARLIWVDVDLDAFSLLITQVAEAIEVLGDHEVVPHLLTAAETALRSLVWPSASADYVARTAPLPQQQKIWELPELKTAPAGLDEEHRASVRAAHGQLVDTLRALQKRYPPQGEIVMTGHAHIDLAWLWPYGETRRKVRRTFHTALSLMEDSGDFRFNQSTAAYYDQLERDDPDALEAIKARVKSGEWETIGGMWVEPDTNMPTGESLARQILYGQRYFERTFGVRHTVCWLPDCFGFSGALPQLLRQGGIENFFTIKVNWNETNKFPYDLFWWEGLDGSRVLAHTFENPWEGYNGIVRPSTYLHTWQNFRGKTRHDQTLLAVGYGDGGGGVNPEMVRRAEQLVDFPALPQARWGKVSAFFEGAQKTANSVGVPTWAGEIYLELHRATLTSQSHVKRAHRHAERALITAETLGSLAALLGGEQPKSLETLWHPVLKNEFHDILPGSGIAEINAEAKAELEEVIGQAQEEQKSALGRIAGQLAKGTVADAIVVANPSLSERAIRFTLEDGSLVTGEGTIPPLGVAVLDHAGLAPAGGLVVQTDKLENAHLRATIGADGTITSLVHKDTGREALSDRGNQLWVYTHDKPRNWDAWDVDEDYAEVGEELTEVESVDVVEAGPHRGAIRIVKRFRDSRVTQTYSLAANGVRLDIETEIDWHDRRTFLRAVTPAAVRSDFATFECAYGVVRRSTHTNTSWDQARFEVPAHRFADLSEPDFGLAVLNNAKYGHSVRGNVLGLSLMRSPIYPDPMADEGEQSFIYSLMPHAGDWASGWVREEAEDLNQPLLAQRASGLAAGVVTPIAVRGIPAAISGLKPAEDGEGLVLRVYEPRGGRGEFGFGLPEGWTGDKTITLLEEPQERNAPADLMPFEVRSWLLRRK</sequence>
<keyword evidence="2" id="KW-0479">Metal-binding</keyword>
<keyword evidence="4" id="KW-0326">Glycosidase</keyword>
<dbReference type="InterPro" id="IPR027291">
    <property type="entry name" value="Glyco_hydro_38_N_sf"/>
</dbReference>
<dbReference type="RefSeq" id="WP_147656118.1">
    <property type="nucleotide sequence ID" value="NZ_BMFM01000001.1"/>
</dbReference>
<dbReference type="InterPro" id="IPR011682">
    <property type="entry name" value="Glyco_hydro_38_C"/>
</dbReference>
<organism evidence="5 6">
    <name type="scientific">Paradevosia tibetensis</name>
    <dbReference type="NCBI Taxonomy" id="1447062"/>
    <lineage>
        <taxon>Bacteria</taxon>
        <taxon>Pseudomonadati</taxon>
        <taxon>Pseudomonadota</taxon>
        <taxon>Alphaproteobacteria</taxon>
        <taxon>Hyphomicrobiales</taxon>
        <taxon>Devosiaceae</taxon>
        <taxon>Paradevosia</taxon>
    </lineage>
</organism>
<dbReference type="GO" id="GO:0046872">
    <property type="term" value="F:metal ion binding"/>
    <property type="evidence" value="ECO:0007669"/>
    <property type="project" value="UniProtKB-KW"/>
</dbReference>
<dbReference type="GO" id="GO:0006013">
    <property type="term" value="P:mannose metabolic process"/>
    <property type="evidence" value="ECO:0007669"/>
    <property type="project" value="InterPro"/>
</dbReference>
<dbReference type="Pfam" id="PF07748">
    <property type="entry name" value="Glyco_hydro_38C"/>
    <property type="match status" value="1"/>
</dbReference>
<dbReference type="GO" id="GO:0030246">
    <property type="term" value="F:carbohydrate binding"/>
    <property type="evidence" value="ECO:0007669"/>
    <property type="project" value="InterPro"/>
</dbReference>
<dbReference type="SMART" id="SM00872">
    <property type="entry name" value="Alpha-mann_mid"/>
    <property type="match status" value="1"/>
</dbReference>
<dbReference type="Pfam" id="PF09261">
    <property type="entry name" value="Alpha-mann_mid"/>
    <property type="match status" value="1"/>
</dbReference>
<evidence type="ECO:0000256" key="1">
    <source>
        <dbReference type="ARBA" id="ARBA00009792"/>
    </source>
</evidence>
<evidence type="ECO:0000256" key="3">
    <source>
        <dbReference type="ARBA" id="ARBA00022801"/>
    </source>
</evidence>
<dbReference type="KEGG" id="yti:FNA67_11515"/>
<dbReference type="InterPro" id="IPR011013">
    <property type="entry name" value="Gal_mutarotase_sf_dom"/>
</dbReference>
<evidence type="ECO:0000256" key="2">
    <source>
        <dbReference type="ARBA" id="ARBA00022723"/>
    </source>
</evidence>
<dbReference type="Gene3D" id="3.20.110.10">
    <property type="entry name" value="Glycoside hydrolase 38, N terminal domain"/>
    <property type="match status" value="1"/>
</dbReference>
<dbReference type="Pfam" id="PF01074">
    <property type="entry name" value="Glyco_hydro_38N"/>
    <property type="match status" value="1"/>
</dbReference>
<dbReference type="Gene3D" id="2.60.40.2220">
    <property type="match status" value="1"/>
</dbReference>
<keyword evidence="6" id="KW-1185">Reference proteome</keyword>
<dbReference type="InterPro" id="IPR028995">
    <property type="entry name" value="Glyco_hydro_57/38_cen_sf"/>
</dbReference>
<dbReference type="AlphaFoldDB" id="A0A5B9DP47"/>
<dbReference type="OrthoDB" id="9772207at2"/>
<evidence type="ECO:0000313" key="6">
    <source>
        <dbReference type="Proteomes" id="UP000321062"/>
    </source>
</evidence>
<dbReference type="Proteomes" id="UP000321062">
    <property type="component" value="Chromosome"/>
</dbReference>
<dbReference type="PANTHER" id="PTHR46017:SF1">
    <property type="entry name" value="ALPHA-MANNOSIDASE 2C1"/>
    <property type="match status" value="1"/>
</dbReference>
<evidence type="ECO:0000256" key="4">
    <source>
        <dbReference type="ARBA" id="ARBA00023295"/>
    </source>
</evidence>
<dbReference type="InterPro" id="IPR011330">
    <property type="entry name" value="Glyco_hydro/deAcase_b/a-brl"/>
</dbReference>
<dbReference type="Pfam" id="PF17677">
    <property type="entry name" value="Glyco_hydro38C2"/>
    <property type="match status" value="1"/>
</dbReference>
<name>A0A5B9DP47_9HYPH</name>
<dbReference type="InterPro" id="IPR037094">
    <property type="entry name" value="Glyco_hydro_38_cen_sf"/>
</dbReference>
<dbReference type="EMBL" id="CP041690">
    <property type="protein sequence ID" value="QEE20762.1"/>
    <property type="molecule type" value="Genomic_DNA"/>
</dbReference>
<dbReference type="SUPFAM" id="SSF88713">
    <property type="entry name" value="Glycoside hydrolase/deacetylase"/>
    <property type="match status" value="1"/>
</dbReference>
<dbReference type="GO" id="GO:0004559">
    <property type="term" value="F:alpha-mannosidase activity"/>
    <property type="evidence" value="ECO:0007669"/>
    <property type="project" value="InterPro"/>
</dbReference>
<accession>A0A5B9DP47</accession>
<dbReference type="Gene3D" id="2.70.98.30">
    <property type="entry name" value="Golgi alpha-mannosidase II, domain 4"/>
    <property type="match status" value="1"/>
</dbReference>
<dbReference type="SUPFAM" id="SSF74650">
    <property type="entry name" value="Galactose mutarotase-like"/>
    <property type="match status" value="1"/>
</dbReference>
<dbReference type="InterPro" id="IPR000602">
    <property type="entry name" value="Glyco_hydro_38_N"/>
</dbReference>
<dbReference type="SUPFAM" id="SSF88688">
    <property type="entry name" value="Families 57/38 glycoside transferase middle domain"/>
    <property type="match status" value="1"/>
</dbReference>